<evidence type="ECO:0000256" key="6">
    <source>
        <dbReference type="ARBA" id="ARBA00023170"/>
    </source>
</evidence>
<comment type="caution">
    <text evidence="9">The sequence shown here is derived from an EMBL/GenBank/DDBJ whole genome shotgun (WGS) entry which is preliminary data.</text>
</comment>
<dbReference type="PANTHER" id="PTHR21143">
    <property type="entry name" value="INVERTEBRATE GUSTATORY RECEPTOR"/>
    <property type="match status" value="1"/>
</dbReference>
<dbReference type="GO" id="GO:0043025">
    <property type="term" value="C:neuronal cell body"/>
    <property type="evidence" value="ECO:0007669"/>
    <property type="project" value="TreeGrafter"/>
</dbReference>
<evidence type="ECO:0000313" key="10">
    <source>
        <dbReference type="Proteomes" id="UP001075354"/>
    </source>
</evidence>
<feature type="transmembrane region" description="Helical" evidence="8">
    <location>
        <begin position="248"/>
        <end position="267"/>
    </location>
</feature>
<evidence type="ECO:0000256" key="3">
    <source>
        <dbReference type="ARBA" id="ARBA00022692"/>
    </source>
</evidence>
<keyword evidence="3 8" id="KW-0812">Transmembrane</keyword>
<dbReference type="GO" id="GO:0030424">
    <property type="term" value="C:axon"/>
    <property type="evidence" value="ECO:0007669"/>
    <property type="project" value="TreeGrafter"/>
</dbReference>
<comment type="similarity">
    <text evidence="8">Belongs to the insect chemoreceptor superfamily. Gustatory receptor (GR) family.</text>
</comment>
<name>A0AAV7XL63_9NEOP</name>
<keyword evidence="4 8" id="KW-1133">Transmembrane helix</keyword>
<feature type="transmembrane region" description="Helical" evidence="8">
    <location>
        <begin position="359"/>
        <end position="379"/>
    </location>
</feature>
<dbReference type="GO" id="GO:0008049">
    <property type="term" value="P:male courtship behavior"/>
    <property type="evidence" value="ECO:0007669"/>
    <property type="project" value="TreeGrafter"/>
</dbReference>
<reference evidence="9" key="1">
    <citation type="submission" date="2022-12" db="EMBL/GenBank/DDBJ databases">
        <title>Chromosome-level genome assembly of the bean flower thrips Megalurothrips usitatus.</title>
        <authorList>
            <person name="Ma L."/>
            <person name="Liu Q."/>
            <person name="Li H."/>
            <person name="Cai W."/>
        </authorList>
    </citation>
    <scope>NUCLEOTIDE SEQUENCE</scope>
    <source>
        <strain evidence="9">Cailab_2022a</strain>
    </source>
</reference>
<keyword evidence="7 8" id="KW-0807">Transducer</keyword>
<evidence type="ECO:0000256" key="1">
    <source>
        <dbReference type="ARBA" id="ARBA00004651"/>
    </source>
</evidence>
<keyword evidence="5 8" id="KW-0472">Membrane</keyword>
<dbReference type="GO" id="GO:0007635">
    <property type="term" value="P:chemosensory behavior"/>
    <property type="evidence" value="ECO:0007669"/>
    <property type="project" value="TreeGrafter"/>
</dbReference>
<dbReference type="EMBL" id="JAPTSV010000006">
    <property type="protein sequence ID" value="KAJ1526886.1"/>
    <property type="molecule type" value="Genomic_DNA"/>
</dbReference>
<dbReference type="Proteomes" id="UP001075354">
    <property type="component" value="Chromosome 6"/>
</dbReference>
<keyword evidence="10" id="KW-1185">Reference proteome</keyword>
<dbReference type="GO" id="GO:0050909">
    <property type="term" value="P:sensory perception of taste"/>
    <property type="evidence" value="ECO:0007669"/>
    <property type="project" value="InterPro"/>
</dbReference>
<evidence type="ECO:0000256" key="8">
    <source>
        <dbReference type="RuleBase" id="RU363108"/>
    </source>
</evidence>
<keyword evidence="6 8" id="KW-0675">Receptor</keyword>
<dbReference type="InterPro" id="IPR013604">
    <property type="entry name" value="7TM_chemorcpt"/>
</dbReference>
<feature type="transmembrane region" description="Helical" evidence="8">
    <location>
        <begin position="29"/>
        <end position="52"/>
    </location>
</feature>
<keyword evidence="2 8" id="KW-1003">Cell membrane</keyword>
<dbReference type="Pfam" id="PF08395">
    <property type="entry name" value="7tm_7"/>
    <property type="match status" value="1"/>
</dbReference>
<evidence type="ECO:0000256" key="7">
    <source>
        <dbReference type="ARBA" id="ARBA00023224"/>
    </source>
</evidence>
<feature type="transmembrane region" description="Helical" evidence="8">
    <location>
        <begin position="279"/>
        <end position="299"/>
    </location>
</feature>
<dbReference type="GO" id="GO:0005886">
    <property type="term" value="C:plasma membrane"/>
    <property type="evidence" value="ECO:0007669"/>
    <property type="project" value="UniProtKB-SubCell"/>
</dbReference>
<comment type="caution">
    <text evidence="8">Lacks conserved residue(s) required for the propagation of feature annotation.</text>
</comment>
<evidence type="ECO:0000313" key="9">
    <source>
        <dbReference type="EMBL" id="KAJ1526886.1"/>
    </source>
</evidence>
<gene>
    <name evidence="9" type="ORF">ONE63_008441</name>
</gene>
<dbReference type="GO" id="GO:0030425">
    <property type="term" value="C:dendrite"/>
    <property type="evidence" value="ECO:0007669"/>
    <property type="project" value="TreeGrafter"/>
</dbReference>
<dbReference type="GO" id="GO:0007165">
    <property type="term" value="P:signal transduction"/>
    <property type="evidence" value="ECO:0007669"/>
    <property type="project" value="UniProtKB-KW"/>
</dbReference>
<comment type="function">
    <text evidence="8">Gustatory receptor which mediates acceptance or avoidance behavior, depending on its substrates.</text>
</comment>
<proteinExistence type="inferred from homology"/>
<dbReference type="PANTHER" id="PTHR21143:SF133">
    <property type="entry name" value="GUSTATORY AND PHEROMONE RECEPTOR 32A-RELATED"/>
    <property type="match status" value="1"/>
</dbReference>
<evidence type="ECO:0000256" key="5">
    <source>
        <dbReference type="ARBA" id="ARBA00023136"/>
    </source>
</evidence>
<accession>A0AAV7XL63</accession>
<feature type="transmembrane region" description="Helical" evidence="8">
    <location>
        <begin position="93"/>
        <end position="114"/>
    </location>
</feature>
<organism evidence="9 10">
    <name type="scientific">Megalurothrips usitatus</name>
    <name type="common">bean blossom thrips</name>
    <dbReference type="NCBI Taxonomy" id="439358"/>
    <lineage>
        <taxon>Eukaryota</taxon>
        <taxon>Metazoa</taxon>
        <taxon>Ecdysozoa</taxon>
        <taxon>Arthropoda</taxon>
        <taxon>Hexapoda</taxon>
        <taxon>Insecta</taxon>
        <taxon>Pterygota</taxon>
        <taxon>Neoptera</taxon>
        <taxon>Paraneoptera</taxon>
        <taxon>Thysanoptera</taxon>
        <taxon>Terebrantia</taxon>
        <taxon>Thripoidea</taxon>
        <taxon>Thripidae</taxon>
        <taxon>Megalurothrips</taxon>
    </lineage>
</organism>
<sequence length="386" mass="43371">MKPLVTVAFYIGLCPIGNPPDYKPARRTIAWGIVSSAGWIVGVGVILVAEFISVYRIERQLRWEAWERFNNSNITTATATTLYLGMSSKVLKILTVSSGSAMFLAFFGLFVGHFRKAEHLPRVFQQGDALPGKPRWRDILFVVELSVFTMPVSGHLLKAYYESHGVSHVDAFSLLAVLYSVEKFMLLHLVGRVGTAFDAINRQLEAVGEEVTAGKGDPEAFCDAVRSLRQSHMDTCELLETVTRAYEVQVLSFLVAEFVFMVLVLYVQFRKMYTSTMRWMDSIGIVFMFIITQLSTLIFCTCKDTSEKGNKTAILVHKLLNSGRFRGEQVQQLIYFSMQTVHRKVSMTPYDAVTMDYSLLRAMMGSVAMHIVILAQFNISGSRPSS</sequence>
<dbReference type="AlphaFoldDB" id="A0AAV7XL63"/>
<evidence type="ECO:0000256" key="2">
    <source>
        <dbReference type="ARBA" id="ARBA00022475"/>
    </source>
</evidence>
<evidence type="ECO:0000256" key="4">
    <source>
        <dbReference type="ARBA" id="ARBA00022989"/>
    </source>
</evidence>
<comment type="subcellular location">
    <subcellularLocation>
        <location evidence="1 8">Cell membrane</location>
        <topology evidence="1 8">Multi-pass membrane protein</topology>
    </subcellularLocation>
</comment>
<protein>
    <recommendedName>
        <fullName evidence="8">Gustatory receptor</fullName>
    </recommendedName>
</protein>